<feature type="region of interest" description="Disordered" evidence="1">
    <location>
        <begin position="65"/>
        <end position="93"/>
    </location>
</feature>
<evidence type="ECO:0000256" key="1">
    <source>
        <dbReference type="SAM" id="MobiDB-lite"/>
    </source>
</evidence>
<evidence type="ECO:0000313" key="4">
    <source>
        <dbReference type="Proteomes" id="UP001168877"/>
    </source>
</evidence>
<dbReference type="Proteomes" id="UP001168877">
    <property type="component" value="Unassembled WGS sequence"/>
</dbReference>
<evidence type="ECO:0000313" key="3">
    <source>
        <dbReference type="EMBL" id="KAK0584692.1"/>
    </source>
</evidence>
<gene>
    <name evidence="2" type="ORF">LWI29_012754</name>
    <name evidence="3" type="ORF">LWI29_017183</name>
</gene>
<dbReference type="AlphaFoldDB" id="A0AA39RYP6"/>
<reference evidence="3" key="2">
    <citation type="submission" date="2023-06" db="EMBL/GenBank/DDBJ databases">
        <authorList>
            <person name="Swenson N.G."/>
            <person name="Wegrzyn J.L."/>
            <person name="Mcevoy S.L."/>
        </authorList>
    </citation>
    <scope>NUCLEOTIDE SEQUENCE</scope>
    <source>
        <strain evidence="3">NS2018</strain>
        <tissue evidence="3">Leaf</tissue>
    </source>
</reference>
<protein>
    <submittedName>
        <fullName evidence="3">Uncharacterized protein</fullName>
    </submittedName>
</protein>
<sequence>MDLPLSMTTNEVRDRNPIDGDRGVEALWATVEEQRQQMIEIRELLVGMNLTANNKQLVDKARAEGFTRGQPVNRRHPPPRQPNSEDDSKNEDEEGYGVFQLARRQKEHDDYWLKADLPSFKGNLRIEDFLDCITEVERFFKMMEIPEAKMKVCDLIVDSGSCEYFVAKRLVKHLKLSTEKHFSPYIIGWIKKGQTEKVTEICRVPISIGKNYKDEIIYDMVDMDASHVLLGRSWQYDVDITYEDRDNTYLLT</sequence>
<feature type="compositionally biased region" description="Acidic residues" evidence="1">
    <location>
        <begin position="84"/>
        <end position="93"/>
    </location>
</feature>
<dbReference type="CDD" id="cd00303">
    <property type="entry name" value="retropepsin_like"/>
    <property type="match status" value="1"/>
</dbReference>
<dbReference type="EMBL" id="JAUESC010000383">
    <property type="protein sequence ID" value="KAK0584692.1"/>
    <property type="molecule type" value="Genomic_DNA"/>
</dbReference>
<comment type="caution">
    <text evidence="3">The sequence shown here is derived from an EMBL/GenBank/DDBJ whole genome shotgun (WGS) entry which is preliminary data.</text>
</comment>
<dbReference type="PANTHER" id="PTHR35046:SF9">
    <property type="entry name" value="RNA-DIRECTED DNA POLYMERASE"/>
    <property type="match status" value="1"/>
</dbReference>
<dbReference type="Gene3D" id="2.40.70.10">
    <property type="entry name" value="Acid Proteases"/>
    <property type="match status" value="1"/>
</dbReference>
<accession>A0AA39RYP6</accession>
<dbReference type="PANTHER" id="PTHR35046">
    <property type="entry name" value="ZINC KNUCKLE (CCHC-TYPE) FAMILY PROTEIN"/>
    <property type="match status" value="1"/>
</dbReference>
<dbReference type="EMBL" id="JAUESC010000383">
    <property type="protein sequence ID" value="KAK0584405.1"/>
    <property type="molecule type" value="Genomic_DNA"/>
</dbReference>
<keyword evidence="4" id="KW-1185">Reference proteome</keyword>
<name>A0AA39RYP6_ACESA</name>
<dbReference type="InterPro" id="IPR021109">
    <property type="entry name" value="Peptidase_aspartic_dom_sf"/>
</dbReference>
<reference evidence="3" key="1">
    <citation type="journal article" date="2022" name="Plant J.">
        <title>Strategies of tolerance reflected in two North American maple genomes.</title>
        <authorList>
            <person name="McEvoy S.L."/>
            <person name="Sezen U.U."/>
            <person name="Trouern-Trend A."/>
            <person name="McMahon S.M."/>
            <person name="Schaberg P.G."/>
            <person name="Yang J."/>
            <person name="Wegrzyn J.L."/>
            <person name="Swenson N.G."/>
        </authorList>
    </citation>
    <scope>NUCLEOTIDE SEQUENCE</scope>
    <source>
        <strain evidence="3">NS2018</strain>
    </source>
</reference>
<organism evidence="3 4">
    <name type="scientific">Acer saccharum</name>
    <name type="common">Sugar maple</name>
    <dbReference type="NCBI Taxonomy" id="4024"/>
    <lineage>
        <taxon>Eukaryota</taxon>
        <taxon>Viridiplantae</taxon>
        <taxon>Streptophyta</taxon>
        <taxon>Embryophyta</taxon>
        <taxon>Tracheophyta</taxon>
        <taxon>Spermatophyta</taxon>
        <taxon>Magnoliopsida</taxon>
        <taxon>eudicotyledons</taxon>
        <taxon>Gunneridae</taxon>
        <taxon>Pentapetalae</taxon>
        <taxon>rosids</taxon>
        <taxon>malvids</taxon>
        <taxon>Sapindales</taxon>
        <taxon>Sapindaceae</taxon>
        <taxon>Hippocastanoideae</taxon>
        <taxon>Acereae</taxon>
        <taxon>Acer</taxon>
    </lineage>
</organism>
<evidence type="ECO:0000313" key="2">
    <source>
        <dbReference type="EMBL" id="KAK0584405.1"/>
    </source>
</evidence>
<proteinExistence type="predicted"/>